<evidence type="ECO:0000313" key="5">
    <source>
        <dbReference type="EMBL" id="POM85543.1"/>
    </source>
</evidence>
<dbReference type="GO" id="GO:0030691">
    <property type="term" value="C:Noc2p-Noc3p complex"/>
    <property type="evidence" value="ECO:0007669"/>
    <property type="project" value="TreeGrafter"/>
</dbReference>
<comment type="caution">
    <text evidence="5">The sequence shown here is derived from an EMBL/GenBank/DDBJ whole genome shotgun (WGS) entry which is preliminary data.</text>
</comment>
<feature type="compositionally biased region" description="Polar residues" evidence="4">
    <location>
        <begin position="763"/>
        <end position="783"/>
    </location>
</feature>
<dbReference type="VEuPathDB" id="CryptoDB:CmeUKMEL1_17945"/>
<reference evidence="5 6" key="1">
    <citation type="submission" date="2014-04" db="EMBL/GenBank/DDBJ databases">
        <title>Comparative Genomics of Cryptosporidium Species.</title>
        <authorList>
            <person name="Silva J.C."/>
            <person name="Su Q."/>
            <person name="Chalmers R."/>
            <person name="Chibucos M.C."/>
            <person name="Elwin K."/>
            <person name="Godinez A."/>
            <person name="Guo F."/>
            <person name="Huynh K."/>
            <person name="Orvis J."/>
            <person name="Ott S."/>
            <person name="Sadzewicz L."/>
            <person name="Sengamalay N."/>
            <person name="Shetty A."/>
            <person name="Sun M."/>
            <person name="Tallon L."/>
            <person name="Xiao L."/>
            <person name="Zhang H."/>
            <person name="Fraser C.M."/>
            <person name="Zhu G."/>
            <person name="Kissinger J."/>
            <person name="Widmer G."/>
        </authorList>
    </citation>
    <scope>NUCLEOTIDE SEQUENCE [LARGE SCALE GENOMIC DNA]</scope>
    <source>
        <strain evidence="5 6">UKMEL1</strain>
    </source>
</reference>
<sequence length="836" mass="97672">MSESDINLDTSRHLEELKQLKEVDYEFYKYLEEHGQDLLDPVGFKDELEDEVIQEESSELGESEFGLPKLDKIKFREIVKTLDSKKSFKSLSLLLSCFRSVTSINTIASEEDSAKPNIEKTKKKKSENKAPEIKSYQRERYATFQIDDPELMFEITNYVLEKIPYLFWYHSSGKMQKEELTSDVIPESLSNWSKIERLCKSFWQDLSNLILNNCLSTQPNLELMQSVFKKLSDPLLILWIMPNRLLTNRFSTMLSRIWTMNKYILLKQGAFQVLKAINARFEKISQSYIHKNGSNFEFFDKNDIVSNPIKMHEEFLLILHRTIGISAMRGISWKNYISSKQIIKDYVLLLQESNHNMVYRIAFNVIRRLGSMLRILYIRISRASDSKNNSKTQSKTSATKKKLFEEVFVNLFSWKFLTFIRIWSLAISNISKLYPLQYPLVTIITSITKLKLNSIPFLPFTLQNLEILTEISISNKVFIPLSEMLFDAHSTIERGVKLTFNKSSQNNLKTQTMITTSSKPFMPEFEIKIGNSISRSYQVYDSLFEFWAHIVTLYISSLYKHPSFPEFLFGIIPNLKKLQKHNSIHWNDNINRLIKEIIKKAETHSEYIKNIRTTILTNQEFLSSVYNQNTTNNNNNLISPYSSKLYCDYVYNSFSSKINSEEFLQLENYIIHIKNQRTELIKGKIKLSSMKAFENSDNANSNSYQDFTLEDEQQDLEFKILLQQLQKAGKSINDIKNLGPRQLKKLKKLIKSQMNDIKESTPLIDNQTKPNKRSSATRENQQSKNNKRNKNHKLESEGSDELNIRPSTNEVCSDNIQDDIIEYWDINSEDEGINQK</sequence>
<dbReference type="GO" id="GO:0042273">
    <property type="term" value="P:ribosomal large subunit biogenesis"/>
    <property type="evidence" value="ECO:0007669"/>
    <property type="project" value="TreeGrafter"/>
</dbReference>
<evidence type="ECO:0000256" key="1">
    <source>
        <dbReference type="ARBA" id="ARBA00004123"/>
    </source>
</evidence>
<dbReference type="OrthoDB" id="2414723at2759"/>
<evidence type="ECO:0000256" key="4">
    <source>
        <dbReference type="SAM" id="MobiDB-lite"/>
    </source>
</evidence>
<organism evidence="5 6">
    <name type="scientific">Cryptosporidium meleagridis</name>
    <dbReference type="NCBI Taxonomy" id="93969"/>
    <lineage>
        <taxon>Eukaryota</taxon>
        <taxon>Sar</taxon>
        <taxon>Alveolata</taxon>
        <taxon>Apicomplexa</taxon>
        <taxon>Conoidasida</taxon>
        <taxon>Coccidia</taxon>
        <taxon>Eucoccidiorida</taxon>
        <taxon>Eimeriorina</taxon>
        <taxon>Cryptosporidiidae</taxon>
        <taxon>Cryptosporidium</taxon>
    </lineage>
</organism>
<dbReference type="PANTHER" id="PTHR12687">
    <property type="entry name" value="NUCLEOLAR COMPLEX 2 AND RAD4-RELATED"/>
    <property type="match status" value="1"/>
</dbReference>
<comment type="similarity">
    <text evidence="2">Belongs to the NOC2 family.</text>
</comment>
<dbReference type="AlphaFoldDB" id="A0A2P4Z638"/>
<evidence type="ECO:0000313" key="6">
    <source>
        <dbReference type="Proteomes" id="UP000236928"/>
    </source>
</evidence>
<dbReference type="InterPro" id="IPR005343">
    <property type="entry name" value="Noc2"/>
</dbReference>
<dbReference type="Pfam" id="PF03715">
    <property type="entry name" value="Noc2"/>
    <property type="match status" value="1"/>
</dbReference>
<comment type="subcellular location">
    <subcellularLocation>
        <location evidence="1">Nucleus</location>
    </subcellularLocation>
</comment>
<name>A0A2P4Z638_9CRYT</name>
<keyword evidence="6" id="KW-1185">Reference proteome</keyword>
<dbReference type="EMBL" id="JIBK01000053">
    <property type="protein sequence ID" value="POM85543.1"/>
    <property type="molecule type" value="Genomic_DNA"/>
</dbReference>
<dbReference type="GO" id="GO:0005654">
    <property type="term" value="C:nucleoplasm"/>
    <property type="evidence" value="ECO:0007669"/>
    <property type="project" value="TreeGrafter"/>
</dbReference>
<gene>
    <name evidence="5" type="ORF">CmeUKMEL1_17945</name>
</gene>
<dbReference type="GO" id="GO:0030690">
    <property type="term" value="C:Noc1p-Noc2p complex"/>
    <property type="evidence" value="ECO:0007669"/>
    <property type="project" value="TreeGrafter"/>
</dbReference>
<dbReference type="GO" id="GO:0005730">
    <property type="term" value="C:nucleolus"/>
    <property type="evidence" value="ECO:0007669"/>
    <property type="project" value="TreeGrafter"/>
</dbReference>
<feature type="region of interest" description="Disordered" evidence="4">
    <location>
        <begin position="757"/>
        <end position="811"/>
    </location>
</feature>
<dbReference type="PANTHER" id="PTHR12687:SF4">
    <property type="entry name" value="NUCLEOLAR COMPLEX PROTEIN 2 HOMOLOG"/>
    <property type="match status" value="1"/>
</dbReference>
<keyword evidence="3" id="KW-0539">Nucleus</keyword>
<protein>
    <submittedName>
        <fullName evidence="5">Noc2p family protein</fullName>
    </submittedName>
</protein>
<accession>A0A2P4Z638</accession>
<dbReference type="Proteomes" id="UP000236928">
    <property type="component" value="Unassembled WGS sequence"/>
</dbReference>
<evidence type="ECO:0000256" key="2">
    <source>
        <dbReference type="ARBA" id="ARBA00005907"/>
    </source>
</evidence>
<evidence type="ECO:0000256" key="3">
    <source>
        <dbReference type="ARBA" id="ARBA00023242"/>
    </source>
</evidence>
<proteinExistence type="inferred from homology"/>